<evidence type="ECO:0000313" key="1">
    <source>
        <dbReference type="EMBL" id="RIA84197.1"/>
    </source>
</evidence>
<comment type="caution">
    <text evidence="1">The sequence shown here is derived from an EMBL/GenBank/DDBJ whole genome shotgun (WGS) entry which is preliminary data.</text>
</comment>
<organism evidence="1 2">
    <name type="scientific">Glomus cerebriforme</name>
    <dbReference type="NCBI Taxonomy" id="658196"/>
    <lineage>
        <taxon>Eukaryota</taxon>
        <taxon>Fungi</taxon>
        <taxon>Fungi incertae sedis</taxon>
        <taxon>Mucoromycota</taxon>
        <taxon>Glomeromycotina</taxon>
        <taxon>Glomeromycetes</taxon>
        <taxon>Glomerales</taxon>
        <taxon>Glomeraceae</taxon>
        <taxon>Glomus</taxon>
    </lineage>
</organism>
<accession>A0A397SJM9</accession>
<sequence>MRGTYKKPDSNLQQVYLLSSGWTSGSLIHNRWNTTNVTLKLLLRGFCDGFTPKKFHEICDNQSHIIIVIKVKIVMKFLDDTTLLHVNSGRIKNDSISKNYFIQ</sequence>
<reference evidence="1 2" key="1">
    <citation type="submission" date="2018-06" db="EMBL/GenBank/DDBJ databases">
        <title>Comparative genomics reveals the genomic features of Rhizophagus irregularis, R. cerebriforme, R. diaphanum and Gigaspora rosea, and their symbiotic lifestyle signature.</title>
        <authorList>
            <person name="Morin E."/>
            <person name="San Clemente H."/>
            <person name="Chen E.C.H."/>
            <person name="De La Providencia I."/>
            <person name="Hainaut M."/>
            <person name="Kuo A."/>
            <person name="Kohler A."/>
            <person name="Murat C."/>
            <person name="Tang N."/>
            <person name="Roy S."/>
            <person name="Loubradou J."/>
            <person name="Henrissat B."/>
            <person name="Grigoriev I.V."/>
            <person name="Corradi N."/>
            <person name="Roux C."/>
            <person name="Martin F.M."/>
        </authorList>
    </citation>
    <scope>NUCLEOTIDE SEQUENCE [LARGE SCALE GENOMIC DNA]</scope>
    <source>
        <strain evidence="1 2">DAOM 227022</strain>
    </source>
</reference>
<proteinExistence type="predicted"/>
<dbReference type="AlphaFoldDB" id="A0A397SJM9"/>
<gene>
    <name evidence="1" type="ORF">C1645_832644</name>
</gene>
<protein>
    <submittedName>
        <fullName evidence="1">Uncharacterized protein</fullName>
    </submittedName>
</protein>
<keyword evidence="2" id="KW-1185">Reference proteome</keyword>
<dbReference type="Proteomes" id="UP000265703">
    <property type="component" value="Unassembled WGS sequence"/>
</dbReference>
<name>A0A397SJM9_9GLOM</name>
<dbReference type="EMBL" id="QKYT01000511">
    <property type="protein sequence ID" value="RIA84197.1"/>
    <property type="molecule type" value="Genomic_DNA"/>
</dbReference>
<evidence type="ECO:0000313" key="2">
    <source>
        <dbReference type="Proteomes" id="UP000265703"/>
    </source>
</evidence>